<gene>
    <name evidence="5" type="ORF">GGR90_001507</name>
</gene>
<dbReference type="Gene3D" id="1.25.40.10">
    <property type="entry name" value="Tetratricopeptide repeat domain"/>
    <property type="match status" value="1"/>
</dbReference>
<dbReference type="Pfam" id="PF05118">
    <property type="entry name" value="Asp_Arg_Hydrox"/>
    <property type="match status" value="1"/>
</dbReference>
<dbReference type="InterPro" id="IPR007803">
    <property type="entry name" value="Asp/Arg/Pro-Hydrxlase"/>
</dbReference>
<dbReference type="RefSeq" id="WP_167920710.1">
    <property type="nucleotide sequence ID" value="NZ_JAATIT010000001.1"/>
</dbReference>
<accession>A0A7X5XQG0</accession>
<dbReference type="Proteomes" id="UP000535078">
    <property type="component" value="Unassembled WGS sequence"/>
</dbReference>
<protein>
    <submittedName>
        <fullName evidence="5">Aspartyl/asparaginyl beta-hydroxylase (Cupin superfamily)</fullName>
    </submittedName>
</protein>
<proteinExistence type="inferred from homology"/>
<reference evidence="5 6" key="1">
    <citation type="submission" date="2020-03" db="EMBL/GenBank/DDBJ databases">
        <title>Genomic Encyclopedia of Type Strains, Phase IV (KMG-IV): sequencing the most valuable type-strain genomes for metagenomic binning, comparative biology and taxonomic classification.</title>
        <authorList>
            <person name="Goeker M."/>
        </authorList>
    </citation>
    <scope>NUCLEOTIDE SEQUENCE [LARGE SCALE GENOMIC DNA]</scope>
    <source>
        <strain evidence="5 6">DSM 25229</strain>
    </source>
</reference>
<sequence>MTLSSQEANARGLAALKAGDAAAAARLFEQAAAADPQAGSLWRNLAHAHRVLGDDPAERRALESALERDQRDISALVRLAESHERNGASRDAMIRWSAVIQLGEQIAAPAPALVEILDHARAYCRTQQAAIARQVESAFGARRAGLEQTPGRRAGAFLDHVLGQRRIYPNQCAGLYYPFLPADEFFDDRHFPWFEALAARTPAIRAELEALLGDPGEDLRPYVRMDKGVSGSQWDALNDNLDWSACFLWEYGRPNQPVLDRCPETAAALAAVPGARIPGRAPSAFFSMLRPHTRIPPHTGVTNSRAIIHLPLIVPPDCGFRVGGETREWVEGRPFAFDDTIEHEAWNDSSVMRAVLIFDVWNPHLTEEEQGIVADYCRMIDSVTDSSAPDAAASAAGAL</sequence>
<dbReference type="EMBL" id="JAATIT010000001">
    <property type="protein sequence ID" value="NJB89355.1"/>
    <property type="molecule type" value="Genomic_DNA"/>
</dbReference>
<feature type="domain" description="Aspartyl/asparaginy/proline hydroxylase" evidence="4">
    <location>
        <begin position="201"/>
        <end position="363"/>
    </location>
</feature>
<dbReference type="InterPro" id="IPR011990">
    <property type="entry name" value="TPR-like_helical_dom_sf"/>
</dbReference>
<dbReference type="SUPFAM" id="SSF51197">
    <property type="entry name" value="Clavaminate synthase-like"/>
    <property type="match status" value="1"/>
</dbReference>
<dbReference type="SUPFAM" id="SSF48452">
    <property type="entry name" value="TPR-like"/>
    <property type="match status" value="1"/>
</dbReference>
<dbReference type="GO" id="GO:0051213">
    <property type="term" value="F:dioxygenase activity"/>
    <property type="evidence" value="ECO:0007669"/>
    <property type="project" value="UniProtKB-KW"/>
</dbReference>
<dbReference type="InterPro" id="IPR051821">
    <property type="entry name" value="Asp/Asn_beta-hydroxylase"/>
</dbReference>
<organism evidence="5 6">
    <name type="scientific">Sphingopyxis italica</name>
    <dbReference type="NCBI Taxonomy" id="1129133"/>
    <lineage>
        <taxon>Bacteria</taxon>
        <taxon>Pseudomonadati</taxon>
        <taxon>Pseudomonadota</taxon>
        <taxon>Alphaproteobacteria</taxon>
        <taxon>Sphingomonadales</taxon>
        <taxon>Sphingomonadaceae</taxon>
        <taxon>Sphingopyxis</taxon>
    </lineage>
</organism>
<comment type="caution">
    <text evidence="5">The sequence shown here is derived from an EMBL/GenBank/DDBJ whole genome shotgun (WGS) entry which is preliminary data.</text>
</comment>
<dbReference type="PANTHER" id="PTHR46332:SF5">
    <property type="entry name" value="ASPARTATE BETA-HYDROXYLASE DOMAIN CONTAINING 2"/>
    <property type="match status" value="1"/>
</dbReference>
<dbReference type="Gene3D" id="2.60.120.330">
    <property type="entry name" value="B-lactam Antibiotic, Isopenicillin N Synthase, Chain"/>
    <property type="match status" value="1"/>
</dbReference>
<evidence type="ECO:0000313" key="6">
    <source>
        <dbReference type="Proteomes" id="UP000535078"/>
    </source>
</evidence>
<evidence type="ECO:0000313" key="5">
    <source>
        <dbReference type="EMBL" id="NJB89355.1"/>
    </source>
</evidence>
<dbReference type="GO" id="GO:0016020">
    <property type="term" value="C:membrane"/>
    <property type="evidence" value="ECO:0007669"/>
    <property type="project" value="TreeGrafter"/>
</dbReference>
<evidence type="ECO:0000256" key="2">
    <source>
        <dbReference type="ARBA" id="ARBA00022964"/>
    </source>
</evidence>
<keyword evidence="6" id="KW-1185">Reference proteome</keyword>
<dbReference type="PANTHER" id="PTHR46332">
    <property type="entry name" value="ASPARTATE BETA-HYDROXYLASE DOMAIN-CONTAINING PROTEIN 2"/>
    <property type="match status" value="1"/>
</dbReference>
<name>A0A7X5XQG0_9SPHN</name>
<evidence type="ECO:0000256" key="3">
    <source>
        <dbReference type="ARBA" id="ARBA00023002"/>
    </source>
</evidence>
<dbReference type="AlphaFoldDB" id="A0A7X5XQG0"/>
<evidence type="ECO:0000256" key="1">
    <source>
        <dbReference type="ARBA" id="ARBA00007730"/>
    </source>
</evidence>
<dbReference type="InterPro" id="IPR027443">
    <property type="entry name" value="IPNS-like_sf"/>
</dbReference>
<keyword evidence="3" id="KW-0560">Oxidoreductase</keyword>
<keyword evidence="2" id="KW-0223">Dioxygenase</keyword>
<comment type="similarity">
    <text evidence="1">Belongs to the aspartyl/asparaginyl beta-hydroxylase family.</text>
</comment>
<evidence type="ECO:0000259" key="4">
    <source>
        <dbReference type="Pfam" id="PF05118"/>
    </source>
</evidence>